<keyword evidence="1" id="KW-0472">Membrane</keyword>
<dbReference type="EMBL" id="AP018711">
    <property type="protein sequence ID" value="BBE33973.1"/>
    <property type="molecule type" value="Genomic_DNA"/>
</dbReference>
<name>A0AAD1G0Q1_SPHMI</name>
<protein>
    <submittedName>
        <fullName evidence="3">Iron-regulated membrane protein</fullName>
    </submittedName>
</protein>
<dbReference type="KEGG" id="smic:SmB9_16310"/>
<dbReference type="Proteomes" id="UP000275727">
    <property type="component" value="Chromosome"/>
</dbReference>
<organism evidence="2 4">
    <name type="scientific">Sphingosinicella microcystinivorans</name>
    <dbReference type="NCBI Taxonomy" id="335406"/>
    <lineage>
        <taxon>Bacteria</taxon>
        <taxon>Pseudomonadati</taxon>
        <taxon>Pseudomonadota</taxon>
        <taxon>Alphaproteobacteria</taxon>
        <taxon>Sphingomonadales</taxon>
        <taxon>Sphingosinicellaceae</taxon>
        <taxon>Sphingosinicella</taxon>
    </lineage>
</organism>
<dbReference type="AlphaFoldDB" id="A0AAD1G0Q1"/>
<accession>A0AAD1G0Q1</accession>
<feature type="transmembrane region" description="Helical" evidence="1">
    <location>
        <begin position="329"/>
        <end position="350"/>
    </location>
</feature>
<feature type="transmembrane region" description="Helical" evidence="1">
    <location>
        <begin position="12"/>
        <end position="32"/>
    </location>
</feature>
<gene>
    <name evidence="3" type="ORF">DFR51_0600</name>
    <name evidence="2" type="ORF">SmB9_16310</name>
</gene>
<dbReference type="EMBL" id="RBWX01000007">
    <property type="protein sequence ID" value="RKS91052.1"/>
    <property type="molecule type" value="Genomic_DNA"/>
</dbReference>
<reference evidence="2 4" key="1">
    <citation type="submission" date="2018-06" db="EMBL/GenBank/DDBJ databases">
        <title>Complete Genome Sequence of the Microcystin-Degrading Bacterium Sphingosinicella microcystinivorans Strain B-9.</title>
        <authorList>
            <person name="Jin H."/>
            <person name="Nishizawa T."/>
            <person name="Guo Y."/>
            <person name="Nishizawa A."/>
            <person name="Park H."/>
            <person name="Kato H."/>
            <person name="Tsuji K."/>
            <person name="Harada K."/>
        </authorList>
    </citation>
    <scope>NUCLEOTIDE SEQUENCE [LARGE SCALE GENOMIC DNA]</scope>
    <source>
        <strain evidence="2 4">B9</strain>
    </source>
</reference>
<proteinExistence type="predicted"/>
<keyword evidence="1" id="KW-0812">Transmembrane</keyword>
<evidence type="ECO:0000256" key="1">
    <source>
        <dbReference type="SAM" id="Phobius"/>
    </source>
</evidence>
<dbReference type="PANTHER" id="PTHR34219">
    <property type="entry name" value="IRON-REGULATED INNER MEMBRANE PROTEIN-RELATED"/>
    <property type="match status" value="1"/>
</dbReference>
<keyword evidence="1" id="KW-1133">Transmembrane helix</keyword>
<evidence type="ECO:0000313" key="3">
    <source>
        <dbReference type="EMBL" id="RKS91052.1"/>
    </source>
</evidence>
<dbReference type="RefSeq" id="WP_160119128.1">
    <property type="nucleotide sequence ID" value="NZ_AP018711.1"/>
</dbReference>
<evidence type="ECO:0000313" key="2">
    <source>
        <dbReference type="EMBL" id="BBE33973.1"/>
    </source>
</evidence>
<dbReference type="InterPro" id="IPR005625">
    <property type="entry name" value="PepSY-ass_TM"/>
</dbReference>
<dbReference type="Proteomes" id="UP000276029">
    <property type="component" value="Unassembled WGS sequence"/>
</dbReference>
<dbReference type="Pfam" id="PF03929">
    <property type="entry name" value="PepSY_TM"/>
    <property type="match status" value="1"/>
</dbReference>
<evidence type="ECO:0000313" key="5">
    <source>
        <dbReference type="Proteomes" id="UP000276029"/>
    </source>
</evidence>
<feature type="transmembrane region" description="Helical" evidence="1">
    <location>
        <begin position="187"/>
        <end position="209"/>
    </location>
</feature>
<keyword evidence="5" id="KW-1185">Reference proteome</keyword>
<feature type="transmembrane region" description="Helical" evidence="1">
    <location>
        <begin position="138"/>
        <end position="159"/>
    </location>
</feature>
<reference evidence="3 5" key="2">
    <citation type="submission" date="2018-10" db="EMBL/GenBank/DDBJ databases">
        <title>Genomic Encyclopedia of Type Strains, Phase IV (KMG-IV): sequencing the most valuable type-strain genomes for metagenomic binning, comparative biology and taxonomic classification.</title>
        <authorList>
            <person name="Goeker M."/>
        </authorList>
    </citation>
    <scope>NUCLEOTIDE SEQUENCE [LARGE SCALE GENOMIC DNA]</scope>
    <source>
        <strain evidence="3 5">DSM 19791</strain>
    </source>
</reference>
<sequence length="371" mass="40940">MKRLLVKIHRYGSLCFAIFWILQILSGVLLVFSREFDDAVVLGASSQLVSADAMERVRQRIAREGGSAGEYFISGGLAGQVDILGEDKSGKLRVWRVEGADGRIERISAWSDPWWDLSIARGVLLFHKSLLAGPTGRIIVIASGVLLLINMLVGLRLVWPQKGRWRAILFPKRAASPIASFYTWHRFLGVWILPFGVIMTLTGLGLLFLPSLQRVTGSPAELPEQCEAIHGDVQQHSSARAVERAKQVFPNAETVVVTLPNRSNICYTVQMRQPGEWRRAFGTTRVYVDSRTYRVVSAWDAVEAPASVKAVTALYTVHSGEWAGMAGRLLAVVMGAGFLVLMLMGIRLWWSRYGLKTRGSAKVGGLHANGN</sequence>
<evidence type="ECO:0000313" key="4">
    <source>
        <dbReference type="Proteomes" id="UP000275727"/>
    </source>
</evidence>